<feature type="domain" description="GAD" evidence="7">
    <location>
        <begin position="291"/>
        <end position="381"/>
    </location>
</feature>
<dbReference type="SUPFAM" id="SSF55931">
    <property type="entry name" value="Glutamine synthetase/guanido kinase"/>
    <property type="match status" value="1"/>
</dbReference>
<dbReference type="Gene3D" id="1.10.150.380">
    <property type="entry name" value="GatB domain, N-terminal subdomain"/>
    <property type="match status" value="1"/>
</dbReference>
<dbReference type="InterPro" id="IPR004414">
    <property type="entry name" value="GatE"/>
</dbReference>
<accession>A0A5E4LT97</accession>
<dbReference type="GO" id="GO:0070681">
    <property type="term" value="P:glutaminyl-tRNAGln biosynthesis via transamidation"/>
    <property type="evidence" value="ECO:0007669"/>
    <property type="project" value="TreeGrafter"/>
</dbReference>
<keyword evidence="3 5" id="KW-0067">ATP-binding</keyword>
<dbReference type="InterPro" id="IPR014746">
    <property type="entry name" value="Gln_synth/guanido_kin_cat_dom"/>
</dbReference>
<evidence type="ECO:0000256" key="4">
    <source>
        <dbReference type="ARBA" id="ARBA00022917"/>
    </source>
</evidence>
<evidence type="ECO:0000256" key="2">
    <source>
        <dbReference type="ARBA" id="ARBA00022741"/>
    </source>
</evidence>
<dbReference type="PROSITE" id="PS01234">
    <property type="entry name" value="GATB"/>
    <property type="match status" value="1"/>
</dbReference>
<dbReference type="InterPro" id="IPR029351">
    <property type="entry name" value="GAD_dom"/>
</dbReference>
<comment type="catalytic activity">
    <reaction evidence="5">
        <text>L-glutamyl-tRNA(Gln) + L-glutamine + ATP + H2O = L-glutaminyl-tRNA(Gln) + L-glutamate + ADP + phosphate + H(+)</text>
        <dbReference type="Rhea" id="RHEA:17521"/>
        <dbReference type="Rhea" id="RHEA-COMP:9681"/>
        <dbReference type="Rhea" id="RHEA-COMP:9684"/>
        <dbReference type="ChEBI" id="CHEBI:15377"/>
        <dbReference type="ChEBI" id="CHEBI:15378"/>
        <dbReference type="ChEBI" id="CHEBI:29985"/>
        <dbReference type="ChEBI" id="CHEBI:30616"/>
        <dbReference type="ChEBI" id="CHEBI:43474"/>
        <dbReference type="ChEBI" id="CHEBI:58359"/>
        <dbReference type="ChEBI" id="CHEBI:78520"/>
        <dbReference type="ChEBI" id="CHEBI:78521"/>
        <dbReference type="ChEBI" id="CHEBI:456216"/>
    </reaction>
</comment>
<dbReference type="InterPro" id="IPR042114">
    <property type="entry name" value="GatB_C_1"/>
</dbReference>
<evidence type="ECO:0000256" key="3">
    <source>
        <dbReference type="ARBA" id="ARBA00022840"/>
    </source>
</evidence>
<dbReference type="InterPro" id="IPR004115">
    <property type="entry name" value="GAD-like_sf"/>
</dbReference>
<dbReference type="GO" id="GO:0006412">
    <property type="term" value="P:translation"/>
    <property type="evidence" value="ECO:0007669"/>
    <property type="project" value="UniProtKB-UniRule"/>
</dbReference>
<sequence>MKIGIEIHQRLDTKKLFCDCTSDISEDEIPKITVQRRLHPVLSELGEIDAASQVESSKDRVFEYQVFNSNNCLVETDEEPPHMLNDEALKIVLQIALQFHATIVDEVHIMRKMVIDGSNTSGFQRTSIIAMNGHLDSSKGTIGIPLIALEEESAGIVSNSESKATYRLDRLGVPLIEINTTPDIKDGAHLTEVAEKIGMILRTTAKVARGLGTIRQDVNISTEGGARVEIKGAQDLKMLATYVENEVHRQTELIKILAELRNRKAIPIQFNAQDVTVVFKNTHANLLSQGIRTGSIILAQKFPGHKGILGTEIQKGKRYGSELSEYAKRAGVKGIIHSDEDMAKYYISGEEEDRIRKFLEMEKDDAFVLIIAPQTQAERAMHHAIERANMNYVPEETRRANPDGSSTYMRPLPGRARLYPETDVPPIPITKDLLSSIEKSESLDEKKSRLEKLLNKEMAGRMIKSRNLHLFDKLVSEGADPMLVATTLEDTIVSLRREEFEFTDLEKTLTEMFAEYKKDSFVKAAIPDVLKGMAKGARVEAVLKVFRLQKITGPALEKLVAEHNYDMKTIMQKCRLQVDAAEVDRIIKKRDSSYA</sequence>
<dbReference type="GO" id="GO:0004812">
    <property type="term" value="F:aminoacyl-tRNA ligase activity"/>
    <property type="evidence" value="ECO:0007669"/>
    <property type="project" value="InterPro"/>
</dbReference>
<feature type="domain" description="Aspartyl/Glutamyl-tRNA(Gln) amidotransferase subunit B/E catalytic" evidence="6">
    <location>
        <begin position="1"/>
        <end position="434"/>
    </location>
</feature>
<dbReference type="InterPro" id="IPR006075">
    <property type="entry name" value="Asn/Gln-tRNA_Trfase_suB/E_cat"/>
</dbReference>
<dbReference type="EMBL" id="CABMJJ010000009">
    <property type="protein sequence ID" value="VVC04303.1"/>
    <property type="molecule type" value="Genomic_DNA"/>
</dbReference>
<keyword evidence="4 5" id="KW-0648">Protein biosynthesis</keyword>
<organism evidence="8 9">
    <name type="scientific">Candidatus Bilamarchaeum dharawalense</name>
    <dbReference type="NCBI Taxonomy" id="2885759"/>
    <lineage>
        <taxon>Archaea</taxon>
        <taxon>Candidatus Micrarchaeota</taxon>
        <taxon>Candidatus Micrarchaeia</taxon>
        <taxon>Candidatus Anstonellales</taxon>
        <taxon>Candidatus Bilamarchaeaceae</taxon>
        <taxon>Candidatus Bilamarchaeum</taxon>
    </lineage>
</organism>
<evidence type="ECO:0000259" key="6">
    <source>
        <dbReference type="Pfam" id="PF02934"/>
    </source>
</evidence>
<comment type="similarity">
    <text evidence="5">Belongs to the GatB/GatE family. GatE subfamily.</text>
</comment>
<keyword evidence="1 5" id="KW-0436">Ligase</keyword>
<dbReference type="SUPFAM" id="SSF55261">
    <property type="entry name" value="GAD domain-like"/>
    <property type="match status" value="1"/>
</dbReference>
<dbReference type="InterPro" id="IPR017959">
    <property type="entry name" value="Asn/Gln-tRNA_amidoTrfase_suB/E"/>
</dbReference>
<evidence type="ECO:0000313" key="8">
    <source>
        <dbReference type="EMBL" id="VVC04303.1"/>
    </source>
</evidence>
<comment type="subunit">
    <text evidence="5">Heterodimer of GatD and GatE.</text>
</comment>
<name>A0A5E4LT97_9ARCH</name>
<dbReference type="NCBIfam" id="TIGR00134">
    <property type="entry name" value="gatE_arch"/>
    <property type="match status" value="1"/>
</dbReference>
<reference evidence="8 9" key="1">
    <citation type="submission" date="2019-08" db="EMBL/GenBank/DDBJ databases">
        <authorList>
            <person name="Vazquez-Campos X."/>
        </authorList>
    </citation>
    <scope>NUCLEOTIDE SEQUENCE [LARGE SCALE GENOMIC DNA]</scope>
    <source>
        <strain evidence="8">LFW-283_2</strain>
    </source>
</reference>
<dbReference type="Proteomes" id="UP000789941">
    <property type="component" value="Unassembled WGS sequence"/>
</dbReference>
<dbReference type="Pfam" id="PF02934">
    <property type="entry name" value="GatB_N"/>
    <property type="match status" value="1"/>
</dbReference>
<comment type="caution">
    <text evidence="8">The sequence shown here is derived from an EMBL/GenBank/DDBJ whole genome shotgun (WGS) entry which is preliminary data.</text>
</comment>
<evidence type="ECO:0000256" key="1">
    <source>
        <dbReference type="ARBA" id="ARBA00022598"/>
    </source>
</evidence>
<dbReference type="GO" id="GO:0005737">
    <property type="term" value="C:cytoplasm"/>
    <property type="evidence" value="ECO:0007669"/>
    <property type="project" value="InterPro"/>
</dbReference>
<keyword evidence="2 5" id="KW-0547">Nucleotide-binding</keyword>
<dbReference type="PANTHER" id="PTHR11659:SF2">
    <property type="entry name" value="GLUTAMYL-TRNA(GLN) AMIDOTRANSFERASE SUBUNIT E"/>
    <property type="match status" value="1"/>
</dbReference>
<dbReference type="Gene3D" id="3.30.1360.30">
    <property type="entry name" value="GAD-like domain"/>
    <property type="match status" value="1"/>
</dbReference>
<protein>
    <recommendedName>
        <fullName evidence="5">Glutamyl-tRNA(Gln) amidotransferase subunit E</fullName>
        <shortName evidence="5">Glu-ADT subunit E</shortName>
        <ecNumber evidence="5">6.3.5.-</ecNumber>
    </recommendedName>
</protein>
<dbReference type="AlphaFoldDB" id="A0A5E4LT97"/>
<evidence type="ECO:0000256" key="5">
    <source>
        <dbReference type="HAMAP-Rule" id="MF_00588"/>
    </source>
</evidence>
<comment type="function">
    <text evidence="5">Allows the formation of correctly charged Gln-tRNA(Gln) through the transamidation of misacylated Glu-tRNA(Gln) in organisms which lack glutaminyl-tRNA synthetase. The reaction takes place in the presence of glutamine and ATP through an activated gamma-phospho-Glu-tRNA(Gln). The GatDE system is specific for glutamate and does not act on aspartate.</text>
</comment>
<dbReference type="HAMAP" id="MF_00588">
    <property type="entry name" value="GatE"/>
    <property type="match status" value="1"/>
</dbReference>
<evidence type="ECO:0000313" key="9">
    <source>
        <dbReference type="Proteomes" id="UP000789941"/>
    </source>
</evidence>
<dbReference type="InterPro" id="IPR017958">
    <property type="entry name" value="Gln-tRNA_amidoTrfase_suB_CS"/>
</dbReference>
<dbReference type="GO" id="GO:0005524">
    <property type="term" value="F:ATP binding"/>
    <property type="evidence" value="ECO:0007669"/>
    <property type="project" value="UniProtKB-KW"/>
</dbReference>
<gene>
    <name evidence="5 8" type="primary">gatE</name>
    <name evidence="8" type="ORF">LFW2832_00864</name>
</gene>
<proteinExistence type="inferred from homology"/>
<dbReference type="PANTHER" id="PTHR11659">
    <property type="entry name" value="GLUTAMYL-TRNA GLN AMIDOTRANSFERASE SUBUNIT B MITOCHONDRIAL AND PROKARYOTIC PET112-RELATED"/>
    <property type="match status" value="1"/>
</dbReference>
<dbReference type="NCBIfam" id="NF003107">
    <property type="entry name" value="PRK04028.1"/>
    <property type="match status" value="1"/>
</dbReference>
<dbReference type="Pfam" id="PF02938">
    <property type="entry name" value="GAD"/>
    <property type="match status" value="1"/>
</dbReference>
<dbReference type="GO" id="GO:0050567">
    <property type="term" value="F:glutaminyl-tRNA synthase (glutamine-hydrolyzing) activity"/>
    <property type="evidence" value="ECO:0007669"/>
    <property type="project" value="UniProtKB-UniRule"/>
</dbReference>
<dbReference type="EC" id="6.3.5.-" evidence="5"/>
<evidence type="ECO:0000259" key="7">
    <source>
        <dbReference type="Pfam" id="PF02938"/>
    </source>
</evidence>